<reference evidence="2 3" key="1">
    <citation type="submission" date="2018-05" db="EMBL/GenBank/DDBJ databases">
        <title>A metagenomic window into the 2 km-deep terrestrial subsurface aquifer revealed taxonomically and functionally diverse microbial community comprising novel uncultured bacterial lineages.</title>
        <authorList>
            <person name="Kadnikov V.V."/>
            <person name="Mardanov A.V."/>
            <person name="Beletsky A.V."/>
            <person name="Banks D."/>
            <person name="Pimenov N.V."/>
            <person name="Frank Y.A."/>
            <person name="Karnachuk O.V."/>
            <person name="Ravin N.V."/>
        </authorList>
    </citation>
    <scope>NUCLEOTIDE SEQUENCE [LARGE SCALE GENOMIC DNA]</scope>
    <source>
        <strain evidence="2">BY5</strain>
    </source>
</reference>
<protein>
    <recommendedName>
        <fullName evidence="4">OB-fold nucleic acid binding domain protein</fullName>
    </recommendedName>
</protein>
<accession>A0A367ZKZ0</accession>
<evidence type="ECO:0000313" key="2">
    <source>
        <dbReference type="EMBL" id="RCK78439.1"/>
    </source>
</evidence>
<comment type="caution">
    <text evidence="2">The sequence shown here is derived from an EMBL/GenBank/DDBJ whole genome shotgun (WGS) entry which is preliminary data.</text>
</comment>
<evidence type="ECO:0000313" key="3">
    <source>
        <dbReference type="Proteomes" id="UP000252355"/>
    </source>
</evidence>
<evidence type="ECO:0008006" key="4">
    <source>
        <dbReference type="Google" id="ProtNLM"/>
    </source>
</evidence>
<gene>
    <name evidence="2" type="ORF">OZSIB_1359</name>
</gene>
<evidence type="ECO:0000256" key="1">
    <source>
        <dbReference type="SAM" id="SignalP"/>
    </source>
</evidence>
<keyword evidence="1" id="KW-0732">Signal</keyword>
<name>A0A367ZKZ0_9BACT</name>
<sequence length="221" mass="23395">MKPRVLALAVLVALWCIVPAEGSANPTAGIFTPLADIVANPSAFVGKLVSVQATFQGWRNAPGSPPVTRSDWVIQAPGGPSIYCTGQYPEDLRPEDPAALGRPVTVLGQVMLATNGQPYLQVSQVTPMHPTIERMVSVSQILFDPLGMQGRTVGLLGVLAKGYGPRGNRLYLLADPTGAITLERLPKLYPKGTILRLRGVVGTDSNGLPVVKNVEILSAQP</sequence>
<feature type="chain" id="PRO_5016679877" description="OB-fold nucleic acid binding domain protein" evidence="1">
    <location>
        <begin position="25"/>
        <end position="221"/>
    </location>
</feature>
<feature type="signal peptide" evidence="1">
    <location>
        <begin position="1"/>
        <end position="24"/>
    </location>
</feature>
<dbReference type="AlphaFoldDB" id="A0A367ZKZ0"/>
<dbReference type="EMBL" id="QOQW01000022">
    <property type="protein sequence ID" value="RCK78439.1"/>
    <property type="molecule type" value="Genomic_DNA"/>
</dbReference>
<dbReference type="Proteomes" id="UP000252355">
    <property type="component" value="Unassembled WGS sequence"/>
</dbReference>
<proteinExistence type="predicted"/>
<organism evidence="2 3">
    <name type="scientific">Candidatus Ozemobacter sibiricus</name>
    <dbReference type="NCBI Taxonomy" id="2268124"/>
    <lineage>
        <taxon>Bacteria</taxon>
        <taxon>Candidatus Ozemobacteria</taxon>
        <taxon>Candidatus Ozemobacterales</taxon>
        <taxon>Candidatus Ozemobacteraceae</taxon>
        <taxon>Candidatus Ozemobacter</taxon>
    </lineage>
</organism>